<dbReference type="GO" id="GO:0005634">
    <property type="term" value="C:nucleus"/>
    <property type="evidence" value="ECO:0007669"/>
    <property type="project" value="TreeGrafter"/>
</dbReference>
<feature type="compositionally biased region" description="Basic and acidic residues" evidence="1">
    <location>
        <begin position="481"/>
        <end position="502"/>
    </location>
</feature>
<feature type="region of interest" description="Disordered" evidence="1">
    <location>
        <begin position="130"/>
        <end position="184"/>
    </location>
</feature>
<dbReference type="Proteomes" id="UP000673691">
    <property type="component" value="Unassembled WGS sequence"/>
</dbReference>
<dbReference type="Gene3D" id="3.20.20.150">
    <property type="entry name" value="Divalent-metal-dependent TIM barrel enzymes"/>
    <property type="match status" value="1"/>
</dbReference>
<evidence type="ECO:0000256" key="1">
    <source>
        <dbReference type="SAM" id="MobiDB-lite"/>
    </source>
</evidence>
<dbReference type="EMBL" id="JAEFCI010008139">
    <property type="protein sequence ID" value="KAG5458648.1"/>
    <property type="molecule type" value="Genomic_DNA"/>
</dbReference>
<dbReference type="GO" id="GO:0008270">
    <property type="term" value="F:zinc ion binding"/>
    <property type="evidence" value="ECO:0007669"/>
    <property type="project" value="InterPro"/>
</dbReference>
<sequence>GPAAPAPVTPWELVARLRKPGLRVTLAAATTRAFCAAAGAFARGRKSSPPRPLACFHAASMATALRRRSVRLAGLREGHGGRSAALVTEAKRVEVTSAVEPAGDGIVPQAVAPRRNRQVSENSFAVAGPAVHESAEAVDDVEGSGPRATARTRRKRASKLAEAAPEKGVEEVSGEKGGSLTEDHSHNMKTLTTAVDDGTPVEHQRKRRACGQKSTAVISTRETKKRSLLKRTADGDLILPTIGEVELLWARARASGKYVGAHVSAANGIFQAVVNAVSINAFALFLRPQQQWAAPPLLGETVEAFKKLCDLAKFDPSAHILPHGSYLVNLANSDADRMEKAFEAFHDDFLCSAPSPVGRPPPLASHSNSFSPGSAVDGDIPAAIARIAAAINRVHSLTSRTVAVLENSAGQGNSVGSTFEELAAIIDLVEDKGRVGVCLDTAHMWGAGGSELRLLAAAKGWIKRLEGGLEFAKGSSPQHRQGQDRARRVPVHHERQEDERPAPRARNGVPTGGERQDMEGGGGPVVFTYRG</sequence>
<dbReference type="PANTHER" id="PTHR21445">
    <property type="entry name" value="ENDONUCLEASE IV ENDODEOXYRIBONUCLEASE IV"/>
    <property type="match status" value="1"/>
</dbReference>
<feature type="region of interest" description="Disordered" evidence="1">
    <location>
        <begin position="472"/>
        <end position="531"/>
    </location>
</feature>
<dbReference type="InterPro" id="IPR001719">
    <property type="entry name" value="AP_endonuc_2"/>
</dbReference>
<dbReference type="GO" id="GO:0005739">
    <property type="term" value="C:mitochondrion"/>
    <property type="evidence" value="ECO:0007669"/>
    <property type="project" value="TreeGrafter"/>
</dbReference>
<dbReference type="GO" id="GO:0008081">
    <property type="term" value="F:phosphoric diester hydrolase activity"/>
    <property type="evidence" value="ECO:0007669"/>
    <property type="project" value="TreeGrafter"/>
</dbReference>
<dbReference type="SUPFAM" id="SSF51658">
    <property type="entry name" value="Xylose isomerase-like"/>
    <property type="match status" value="1"/>
</dbReference>
<comment type="caution">
    <text evidence="3">The sequence shown here is derived from an EMBL/GenBank/DDBJ whole genome shotgun (WGS) entry which is preliminary data.</text>
</comment>
<feature type="non-terminal residue" evidence="3">
    <location>
        <position position="1"/>
    </location>
</feature>
<evidence type="ECO:0000313" key="3">
    <source>
        <dbReference type="EMBL" id="KAG5458648.1"/>
    </source>
</evidence>
<gene>
    <name evidence="3" type="ORF">BJ554DRAFT_1089</name>
</gene>
<keyword evidence="4" id="KW-1185">Reference proteome</keyword>
<dbReference type="Pfam" id="PF01261">
    <property type="entry name" value="AP_endonuc_2"/>
    <property type="match status" value="1"/>
</dbReference>
<dbReference type="OrthoDB" id="7663182at2759"/>
<dbReference type="NCBIfam" id="TIGR00587">
    <property type="entry name" value="nfo"/>
    <property type="match status" value="1"/>
</dbReference>
<protein>
    <submittedName>
        <fullName evidence="3">Xylose isomerase-like protein</fullName>
    </submittedName>
</protein>
<evidence type="ECO:0000259" key="2">
    <source>
        <dbReference type="Pfam" id="PF01261"/>
    </source>
</evidence>
<dbReference type="InterPro" id="IPR013022">
    <property type="entry name" value="Xyl_isomerase-like_TIM-brl"/>
</dbReference>
<dbReference type="GO" id="GO:0003906">
    <property type="term" value="F:DNA-(apurinic or apyrimidinic site) endonuclease activity"/>
    <property type="evidence" value="ECO:0007669"/>
    <property type="project" value="TreeGrafter"/>
</dbReference>
<dbReference type="PROSITE" id="PS51432">
    <property type="entry name" value="AP_NUCLEASE_F2_4"/>
    <property type="match status" value="1"/>
</dbReference>
<feature type="compositionally biased region" description="Basic and acidic residues" evidence="1">
    <location>
        <begin position="164"/>
        <end position="174"/>
    </location>
</feature>
<reference evidence="3 4" key="1">
    <citation type="journal article" name="Sci. Rep.">
        <title>Genome-scale phylogenetic analyses confirm Olpidium as the closest living zoosporic fungus to the non-flagellated, terrestrial fungi.</title>
        <authorList>
            <person name="Chang Y."/>
            <person name="Rochon D."/>
            <person name="Sekimoto S."/>
            <person name="Wang Y."/>
            <person name="Chovatia M."/>
            <person name="Sandor L."/>
            <person name="Salamov A."/>
            <person name="Grigoriev I.V."/>
            <person name="Stajich J.E."/>
            <person name="Spatafora J.W."/>
        </authorList>
    </citation>
    <scope>NUCLEOTIDE SEQUENCE [LARGE SCALE GENOMIC DNA]</scope>
    <source>
        <strain evidence="3">S191</strain>
    </source>
</reference>
<dbReference type="SMART" id="SM00518">
    <property type="entry name" value="AP2Ec"/>
    <property type="match status" value="1"/>
</dbReference>
<name>A0A8H8DHP0_9FUNG</name>
<organism evidence="3 4">
    <name type="scientific">Olpidium bornovanus</name>
    <dbReference type="NCBI Taxonomy" id="278681"/>
    <lineage>
        <taxon>Eukaryota</taxon>
        <taxon>Fungi</taxon>
        <taxon>Fungi incertae sedis</taxon>
        <taxon>Olpidiomycota</taxon>
        <taxon>Olpidiomycotina</taxon>
        <taxon>Olpidiomycetes</taxon>
        <taxon>Olpidiales</taxon>
        <taxon>Olpidiaceae</taxon>
        <taxon>Olpidium</taxon>
    </lineage>
</organism>
<feature type="non-terminal residue" evidence="3">
    <location>
        <position position="531"/>
    </location>
</feature>
<proteinExistence type="predicted"/>
<feature type="domain" description="Xylose isomerase-like TIM barrel" evidence="2">
    <location>
        <begin position="279"/>
        <end position="452"/>
    </location>
</feature>
<dbReference type="GO" id="GO:0016853">
    <property type="term" value="F:isomerase activity"/>
    <property type="evidence" value="ECO:0007669"/>
    <property type="project" value="UniProtKB-KW"/>
</dbReference>
<accession>A0A8H8DHP0</accession>
<dbReference type="GO" id="GO:0006284">
    <property type="term" value="P:base-excision repair"/>
    <property type="evidence" value="ECO:0007669"/>
    <property type="project" value="TreeGrafter"/>
</dbReference>
<dbReference type="InterPro" id="IPR036237">
    <property type="entry name" value="Xyl_isomerase-like_sf"/>
</dbReference>
<dbReference type="AlphaFoldDB" id="A0A8H8DHP0"/>
<dbReference type="GO" id="GO:0003677">
    <property type="term" value="F:DNA binding"/>
    <property type="evidence" value="ECO:0007669"/>
    <property type="project" value="InterPro"/>
</dbReference>
<evidence type="ECO:0000313" key="4">
    <source>
        <dbReference type="Proteomes" id="UP000673691"/>
    </source>
</evidence>
<dbReference type="PANTHER" id="PTHR21445:SF0">
    <property type="entry name" value="APURINIC-APYRIMIDINIC ENDONUCLEASE"/>
    <property type="match status" value="1"/>
</dbReference>